<dbReference type="InterPro" id="IPR032675">
    <property type="entry name" value="LRR_dom_sf"/>
</dbReference>
<evidence type="ECO:0008006" key="9">
    <source>
        <dbReference type="Google" id="ProtNLM"/>
    </source>
</evidence>
<dbReference type="OMA" id="DASACEW"/>
<name>A0A7N0V116_KALFE</name>
<organism evidence="7 8">
    <name type="scientific">Kalanchoe fedtschenkoi</name>
    <name type="common">Lavender scallops</name>
    <name type="synonym">South American air plant</name>
    <dbReference type="NCBI Taxonomy" id="63787"/>
    <lineage>
        <taxon>Eukaryota</taxon>
        <taxon>Viridiplantae</taxon>
        <taxon>Streptophyta</taxon>
        <taxon>Embryophyta</taxon>
        <taxon>Tracheophyta</taxon>
        <taxon>Spermatophyta</taxon>
        <taxon>Magnoliopsida</taxon>
        <taxon>eudicotyledons</taxon>
        <taxon>Gunneridae</taxon>
        <taxon>Pentapetalae</taxon>
        <taxon>Saxifragales</taxon>
        <taxon>Crassulaceae</taxon>
        <taxon>Kalanchoe</taxon>
    </lineage>
</organism>
<dbReference type="FunFam" id="3.80.10.10:FF:000400">
    <property type="entry name" value="Nuclear pore complex protein NUP107"/>
    <property type="match status" value="1"/>
</dbReference>
<keyword evidence="4" id="KW-0732">Signal</keyword>
<evidence type="ECO:0000256" key="4">
    <source>
        <dbReference type="ARBA" id="ARBA00022729"/>
    </source>
</evidence>
<dbReference type="AlphaFoldDB" id="A0A7N0V116"/>
<dbReference type="SUPFAM" id="SSF52058">
    <property type="entry name" value="L domain-like"/>
    <property type="match status" value="1"/>
</dbReference>
<evidence type="ECO:0000256" key="3">
    <source>
        <dbReference type="ARBA" id="ARBA00022614"/>
    </source>
</evidence>
<proteinExistence type="predicted"/>
<reference evidence="7" key="1">
    <citation type="submission" date="2021-01" db="UniProtKB">
        <authorList>
            <consortium name="EnsemblPlants"/>
        </authorList>
    </citation>
    <scope>IDENTIFICATION</scope>
</reference>
<sequence>MLDVLSNIATPVESPPPPSSFPPPNIAGFLGREKIRPAVFANWGKEDASACEWDFVDCDVDGFVSRIDVQDVELNLPFPAGFASLPRLRSLVISECNLSGVVPDEVGEFGALQVLDVSSNSLLGVVPAAIGKLQSLEELVLNSNHLTGSIPAEVGACAELKILTLFRRRLEAAQACG</sequence>
<dbReference type="Gene3D" id="3.80.10.10">
    <property type="entry name" value="Ribonuclease Inhibitor"/>
    <property type="match status" value="1"/>
</dbReference>
<dbReference type="PANTHER" id="PTHR48059:SF34">
    <property type="entry name" value="NON-SPECIFIC SERINE_THREONINE PROTEIN KINASE"/>
    <property type="match status" value="1"/>
</dbReference>
<dbReference type="Proteomes" id="UP000594263">
    <property type="component" value="Unplaced"/>
</dbReference>
<evidence type="ECO:0000256" key="1">
    <source>
        <dbReference type="ARBA" id="ARBA00004196"/>
    </source>
</evidence>
<dbReference type="Gramene" id="Kaladp0095s0523.1.v1.1">
    <property type="protein sequence ID" value="Kaladp0095s0523.1.v1.1"/>
    <property type="gene ID" value="Kaladp0095s0523.v1.1"/>
</dbReference>
<dbReference type="GO" id="GO:0016020">
    <property type="term" value="C:membrane"/>
    <property type="evidence" value="ECO:0007669"/>
    <property type="project" value="UniProtKB-SubCell"/>
</dbReference>
<accession>A0A7N0V116</accession>
<keyword evidence="3" id="KW-0433">Leucine-rich repeat</keyword>
<dbReference type="InterPro" id="IPR051848">
    <property type="entry name" value="PGIP"/>
</dbReference>
<evidence type="ECO:0000256" key="6">
    <source>
        <dbReference type="ARBA" id="ARBA00023136"/>
    </source>
</evidence>
<keyword evidence="6" id="KW-0472">Membrane</keyword>
<dbReference type="Pfam" id="PF00560">
    <property type="entry name" value="LRR_1"/>
    <property type="match status" value="1"/>
</dbReference>
<evidence type="ECO:0000256" key="5">
    <source>
        <dbReference type="ARBA" id="ARBA00022737"/>
    </source>
</evidence>
<protein>
    <recommendedName>
        <fullName evidence="9">Leucine-rich repeat-containing N-terminal plant-type domain-containing protein</fullName>
    </recommendedName>
</protein>
<keyword evidence="5" id="KW-0677">Repeat</keyword>
<dbReference type="InterPro" id="IPR001611">
    <property type="entry name" value="Leu-rich_rpt"/>
</dbReference>
<evidence type="ECO:0000313" key="8">
    <source>
        <dbReference type="Proteomes" id="UP000594263"/>
    </source>
</evidence>
<evidence type="ECO:0000256" key="2">
    <source>
        <dbReference type="ARBA" id="ARBA00004370"/>
    </source>
</evidence>
<dbReference type="PANTHER" id="PTHR48059">
    <property type="entry name" value="POLYGALACTURONASE INHIBITOR 1"/>
    <property type="match status" value="1"/>
</dbReference>
<keyword evidence="8" id="KW-1185">Reference proteome</keyword>
<dbReference type="Pfam" id="PF13855">
    <property type="entry name" value="LRR_8"/>
    <property type="match status" value="1"/>
</dbReference>
<comment type="subcellular location">
    <subcellularLocation>
        <location evidence="1">Cell envelope</location>
    </subcellularLocation>
    <subcellularLocation>
        <location evidence="2">Membrane</location>
    </subcellularLocation>
</comment>
<evidence type="ECO:0000313" key="7">
    <source>
        <dbReference type="EnsemblPlants" id="Kaladp0095s0523.1.v1.1"/>
    </source>
</evidence>
<dbReference type="EnsemblPlants" id="Kaladp0095s0523.1.v1.1">
    <property type="protein sequence ID" value="Kaladp0095s0523.1.v1.1"/>
    <property type="gene ID" value="Kaladp0095s0523.v1.1"/>
</dbReference>